<comment type="subunit">
    <text evidence="10">Probably interacts with PlsX.</text>
</comment>
<dbReference type="HAMAP" id="MF_01043">
    <property type="entry name" value="PlsY"/>
    <property type="match status" value="1"/>
</dbReference>
<organism evidence="11">
    <name type="scientific">Caldithrix abyssi</name>
    <dbReference type="NCBI Taxonomy" id="187145"/>
    <lineage>
        <taxon>Bacteria</taxon>
        <taxon>Pseudomonadati</taxon>
        <taxon>Calditrichota</taxon>
        <taxon>Calditrichia</taxon>
        <taxon>Calditrichales</taxon>
        <taxon>Calditrichaceae</taxon>
        <taxon>Caldithrix</taxon>
    </lineage>
</organism>
<dbReference type="EMBL" id="DRLD01000273">
    <property type="protein sequence ID" value="HED11011.1"/>
    <property type="molecule type" value="Genomic_DNA"/>
</dbReference>
<dbReference type="AlphaFoldDB" id="A0A7V1PVI1"/>
<dbReference type="NCBIfam" id="TIGR00023">
    <property type="entry name" value="glycerol-3-phosphate 1-O-acyltransferase PlsY"/>
    <property type="match status" value="1"/>
</dbReference>
<feature type="transmembrane region" description="Helical" evidence="10">
    <location>
        <begin position="6"/>
        <end position="27"/>
    </location>
</feature>
<keyword evidence="6 10" id="KW-0443">Lipid metabolism</keyword>
<keyword evidence="3 10" id="KW-0808">Transferase</keyword>
<dbReference type="GO" id="GO:0043772">
    <property type="term" value="F:acyl-phosphate glycerol-3-phosphate acyltransferase activity"/>
    <property type="evidence" value="ECO:0007669"/>
    <property type="project" value="UniProtKB-UniRule"/>
</dbReference>
<comment type="catalytic activity">
    <reaction evidence="10">
        <text>an acyl phosphate + sn-glycerol 3-phosphate = a 1-acyl-sn-glycero-3-phosphate + phosphate</text>
        <dbReference type="Rhea" id="RHEA:34075"/>
        <dbReference type="ChEBI" id="CHEBI:43474"/>
        <dbReference type="ChEBI" id="CHEBI:57597"/>
        <dbReference type="ChEBI" id="CHEBI:57970"/>
        <dbReference type="ChEBI" id="CHEBI:59918"/>
        <dbReference type="EC" id="2.3.1.275"/>
    </reaction>
</comment>
<comment type="similarity">
    <text evidence="10">Belongs to the PlsY family.</text>
</comment>
<evidence type="ECO:0000256" key="5">
    <source>
        <dbReference type="ARBA" id="ARBA00022989"/>
    </source>
</evidence>
<feature type="transmembrane region" description="Helical" evidence="10">
    <location>
        <begin position="173"/>
        <end position="189"/>
    </location>
</feature>
<keyword evidence="7 10" id="KW-0472">Membrane</keyword>
<gene>
    <name evidence="10 11" type="primary">plsY</name>
    <name evidence="11" type="ORF">ENJ10_10005</name>
</gene>
<evidence type="ECO:0000256" key="9">
    <source>
        <dbReference type="ARBA" id="ARBA00023264"/>
    </source>
</evidence>
<keyword evidence="9 10" id="KW-1208">Phospholipid metabolism</keyword>
<accession>A0A7V1PVI1</accession>
<dbReference type="Pfam" id="PF02660">
    <property type="entry name" value="G3P_acyltransf"/>
    <property type="match status" value="1"/>
</dbReference>
<dbReference type="UniPathway" id="UPA00085"/>
<keyword evidence="11" id="KW-0012">Acyltransferase</keyword>
<comment type="pathway">
    <text evidence="10">Lipid metabolism; phospholipid metabolism.</text>
</comment>
<evidence type="ECO:0000256" key="8">
    <source>
        <dbReference type="ARBA" id="ARBA00023209"/>
    </source>
</evidence>
<evidence type="ECO:0000256" key="2">
    <source>
        <dbReference type="ARBA" id="ARBA00022516"/>
    </source>
</evidence>
<feature type="transmembrane region" description="Helical" evidence="10">
    <location>
        <begin position="84"/>
        <end position="106"/>
    </location>
</feature>
<evidence type="ECO:0000256" key="10">
    <source>
        <dbReference type="HAMAP-Rule" id="MF_01043"/>
    </source>
</evidence>
<dbReference type="GO" id="GO:0008654">
    <property type="term" value="P:phospholipid biosynthetic process"/>
    <property type="evidence" value="ECO:0007669"/>
    <property type="project" value="UniProtKB-UniRule"/>
</dbReference>
<evidence type="ECO:0000256" key="6">
    <source>
        <dbReference type="ARBA" id="ARBA00023098"/>
    </source>
</evidence>
<comment type="caution">
    <text evidence="11">The sequence shown here is derived from an EMBL/GenBank/DDBJ whole genome shotgun (WGS) entry which is preliminary data.</text>
</comment>
<protein>
    <recommendedName>
        <fullName evidence="10">Glycerol-3-phosphate acyltransferase</fullName>
    </recommendedName>
    <alternativeName>
        <fullName evidence="10">Acyl-PO4 G3P acyltransferase</fullName>
    </alternativeName>
    <alternativeName>
        <fullName evidence="10">Acyl-phosphate--glycerol-3-phosphate acyltransferase</fullName>
    </alternativeName>
    <alternativeName>
        <fullName evidence="10">G3P acyltransferase</fullName>
        <shortName evidence="10">GPAT</shortName>
        <ecNumber evidence="10">2.3.1.275</ecNumber>
    </alternativeName>
    <alternativeName>
        <fullName evidence="10">Lysophosphatidic acid synthase</fullName>
        <shortName evidence="10">LPA synthase</shortName>
    </alternativeName>
</protein>
<keyword evidence="8 10" id="KW-0594">Phospholipid biosynthesis</keyword>
<comment type="subcellular location">
    <subcellularLocation>
        <location evidence="10">Cell membrane</location>
        <topology evidence="10">Multi-pass membrane protein</topology>
    </subcellularLocation>
</comment>
<comment type="function">
    <text evidence="10">Catalyzes the transfer of an acyl group from acyl-phosphate (acyl-PO(4)) to glycerol-3-phosphate (G3P) to form lysophosphatidic acid (LPA). This enzyme utilizes acyl-phosphate as fatty acyl donor, but not acyl-CoA or acyl-ACP.</text>
</comment>
<proteinExistence type="inferred from homology"/>
<sequence length="210" mass="22426">MVNALLIVFIAYLFGSIPTAIIAGKLLKGIDIREHGSGNAGATNVLRVLGWKAGLVVLLIDMLKGFIPVFWLAPMLATNPEHTVYFQILAAIAAIIGHIWTLFAGFKGGKGVGTSAGVFLGLAPLPLLSALAVFIVVVALTRYVSLGSLLAALAFLAGLLLQRFVFNMAIPDILLYLGTIVVVLIWYAHRENIKRLLAGNENKVSFSSTK</sequence>
<keyword evidence="2 10" id="KW-0444">Lipid biosynthesis</keyword>
<dbReference type="InterPro" id="IPR003811">
    <property type="entry name" value="G3P_acylTferase_PlsY"/>
</dbReference>
<dbReference type="GO" id="GO:0005886">
    <property type="term" value="C:plasma membrane"/>
    <property type="evidence" value="ECO:0007669"/>
    <property type="project" value="UniProtKB-SubCell"/>
</dbReference>
<feature type="transmembrane region" description="Helical" evidence="10">
    <location>
        <begin position="118"/>
        <end position="137"/>
    </location>
</feature>
<reference evidence="11" key="1">
    <citation type="journal article" date="2020" name="mSystems">
        <title>Genome- and Community-Level Interaction Insights into Carbon Utilization and Element Cycling Functions of Hydrothermarchaeota in Hydrothermal Sediment.</title>
        <authorList>
            <person name="Zhou Z."/>
            <person name="Liu Y."/>
            <person name="Xu W."/>
            <person name="Pan J."/>
            <person name="Luo Z.H."/>
            <person name="Li M."/>
        </authorList>
    </citation>
    <scope>NUCLEOTIDE SEQUENCE [LARGE SCALE GENOMIC DNA]</scope>
    <source>
        <strain evidence="11">HyVt-456</strain>
    </source>
</reference>
<keyword evidence="1 10" id="KW-1003">Cell membrane</keyword>
<dbReference type="PANTHER" id="PTHR30309">
    <property type="entry name" value="INNER MEMBRANE PROTEIN YGIH"/>
    <property type="match status" value="1"/>
</dbReference>
<dbReference type="SMART" id="SM01207">
    <property type="entry name" value="G3P_acyltransf"/>
    <property type="match status" value="1"/>
</dbReference>
<feature type="transmembrane region" description="Helical" evidence="10">
    <location>
        <begin position="48"/>
        <end position="72"/>
    </location>
</feature>
<dbReference type="PANTHER" id="PTHR30309:SF0">
    <property type="entry name" value="GLYCEROL-3-PHOSPHATE ACYLTRANSFERASE-RELATED"/>
    <property type="match status" value="1"/>
</dbReference>
<keyword evidence="5 10" id="KW-1133">Transmembrane helix</keyword>
<dbReference type="EC" id="2.3.1.275" evidence="10"/>
<feature type="transmembrane region" description="Helical" evidence="10">
    <location>
        <begin position="143"/>
        <end position="161"/>
    </location>
</feature>
<evidence type="ECO:0000313" key="11">
    <source>
        <dbReference type="EMBL" id="HED11011.1"/>
    </source>
</evidence>
<dbReference type="Proteomes" id="UP000886005">
    <property type="component" value="Unassembled WGS sequence"/>
</dbReference>
<evidence type="ECO:0000256" key="7">
    <source>
        <dbReference type="ARBA" id="ARBA00023136"/>
    </source>
</evidence>
<keyword evidence="4 10" id="KW-0812">Transmembrane</keyword>
<name>A0A7V1PVI1_CALAY</name>
<evidence type="ECO:0000256" key="1">
    <source>
        <dbReference type="ARBA" id="ARBA00022475"/>
    </source>
</evidence>
<evidence type="ECO:0000256" key="3">
    <source>
        <dbReference type="ARBA" id="ARBA00022679"/>
    </source>
</evidence>
<evidence type="ECO:0000256" key="4">
    <source>
        <dbReference type="ARBA" id="ARBA00022692"/>
    </source>
</evidence>